<name>A0A931AB92_9ACTN</name>
<evidence type="ECO:0000256" key="2">
    <source>
        <dbReference type="SAM" id="SignalP"/>
    </source>
</evidence>
<feature type="region of interest" description="Disordered" evidence="1">
    <location>
        <begin position="126"/>
        <end position="147"/>
    </location>
</feature>
<comment type="caution">
    <text evidence="3">The sequence shown here is derived from an EMBL/GenBank/DDBJ whole genome shotgun (WGS) entry which is preliminary data.</text>
</comment>
<keyword evidence="2" id="KW-0732">Signal</keyword>
<evidence type="ECO:0000313" key="3">
    <source>
        <dbReference type="EMBL" id="MBF8189671.1"/>
    </source>
</evidence>
<protein>
    <recommendedName>
        <fullName evidence="5">DUF5666 domain-containing protein</fullName>
    </recommendedName>
</protein>
<dbReference type="EMBL" id="JADOGI010000098">
    <property type="protein sequence ID" value="MBF8189671.1"/>
    <property type="molecule type" value="Genomic_DNA"/>
</dbReference>
<evidence type="ECO:0008006" key="5">
    <source>
        <dbReference type="Google" id="ProtNLM"/>
    </source>
</evidence>
<gene>
    <name evidence="3" type="ORF">ITP53_28855</name>
</gene>
<organism evidence="3 4">
    <name type="scientific">Nonomuraea cypriaca</name>
    <dbReference type="NCBI Taxonomy" id="1187855"/>
    <lineage>
        <taxon>Bacteria</taxon>
        <taxon>Bacillati</taxon>
        <taxon>Actinomycetota</taxon>
        <taxon>Actinomycetes</taxon>
        <taxon>Streptosporangiales</taxon>
        <taxon>Streptosporangiaceae</taxon>
        <taxon>Nonomuraea</taxon>
    </lineage>
</organism>
<dbReference type="Proteomes" id="UP000605361">
    <property type="component" value="Unassembled WGS sequence"/>
</dbReference>
<dbReference type="AlphaFoldDB" id="A0A931AB92"/>
<evidence type="ECO:0000256" key="1">
    <source>
        <dbReference type="SAM" id="MobiDB-lite"/>
    </source>
</evidence>
<sequence>MKRLVVIAAAVLIVGGLGGAAYAASSGEATQPTVRASAGPDFSRDLPAPGTMLYGETVTQSEDGGKTVHNWQRGQVAGISGTAMTVKSTDGTSWTWALTGDTKIRGDKEDTSVSDIKTGDEVMVAGTRNGESRTASSVTSPPRDFGKLRERLAELRENGGPRGLRERLADLPS</sequence>
<keyword evidence="4" id="KW-1185">Reference proteome</keyword>
<feature type="chain" id="PRO_5037829591" description="DUF5666 domain-containing protein" evidence="2">
    <location>
        <begin position="24"/>
        <end position="173"/>
    </location>
</feature>
<proteinExistence type="predicted"/>
<reference evidence="3" key="1">
    <citation type="submission" date="2020-11" db="EMBL/GenBank/DDBJ databases">
        <title>Whole-genome analyses of Nonomuraea sp. K274.</title>
        <authorList>
            <person name="Veyisoglu A."/>
        </authorList>
    </citation>
    <scope>NUCLEOTIDE SEQUENCE</scope>
    <source>
        <strain evidence="3">K274</strain>
    </source>
</reference>
<dbReference type="RefSeq" id="WP_195898604.1">
    <property type="nucleotide sequence ID" value="NZ_JADOGI010000098.1"/>
</dbReference>
<feature type="region of interest" description="Disordered" evidence="1">
    <location>
        <begin position="154"/>
        <end position="173"/>
    </location>
</feature>
<accession>A0A931AB92</accession>
<feature type="signal peptide" evidence="2">
    <location>
        <begin position="1"/>
        <end position="23"/>
    </location>
</feature>
<evidence type="ECO:0000313" key="4">
    <source>
        <dbReference type="Proteomes" id="UP000605361"/>
    </source>
</evidence>